<name>A0AAV3W5N7_9CLOT</name>
<keyword evidence="3" id="KW-1185">Reference proteome</keyword>
<accession>A0AAV3W5N7</accession>
<dbReference type="EMBL" id="BJLA01000024">
    <property type="protein sequence ID" value="GEA33618.1"/>
    <property type="molecule type" value="Genomic_DNA"/>
</dbReference>
<proteinExistence type="predicted"/>
<gene>
    <name evidence="2" type="ORF">CDIOL_45410</name>
</gene>
<evidence type="ECO:0000313" key="3">
    <source>
        <dbReference type="Proteomes" id="UP000325212"/>
    </source>
</evidence>
<dbReference type="AlphaFoldDB" id="A0AAV3W5N7"/>
<reference evidence="2 3" key="1">
    <citation type="submission" date="2019-06" db="EMBL/GenBank/DDBJ databases">
        <title>Draft genome sequence of Clostridium diolis DSM 15410.</title>
        <authorList>
            <person name="Kobayashi H."/>
            <person name="Tanizawa Y."/>
            <person name="Tohno M."/>
        </authorList>
    </citation>
    <scope>NUCLEOTIDE SEQUENCE [LARGE SCALE GENOMIC DNA]</scope>
    <source>
        <strain evidence="2 3">DSM 15410</strain>
    </source>
</reference>
<evidence type="ECO:0000256" key="1">
    <source>
        <dbReference type="SAM" id="MobiDB-lite"/>
    </source>
</evidence>
<feature type="compositionally biased region" description="Basic and acidic residues" evidence="1">
    <location>
        <begin position="1"/>
        <end position="32"/>
    </location>
</feature>
<evidence type="ECO:0000313" key="2">
    <source>
        <dbReference type="EMBL" id="GEA33618.1"/>
    </source>
</evidence>
<dbReference type="Proteomes" id="UP000325212">
    <property type="component" value="Unassembled WGS sequence"/>
</dbReference>
<protein>
    <recommendedName>
        <fullName evidence="4">Phosphatase</fullName>
    </recommendedName>
</protein>
<sequence length="45" mass="5598">MNEEAKQAKREYAREWRKMNKDKVKAAQDRYWNKKANQLSKRKDK</sequence>
<organism evidence="2 3">
    <name type="scientific">Clostridium diolis</name>
    <dbReference type="NCBI Taxonomy" id="223919"/>
    <lineage>
        <taxon>Bacteria</taxon>
        <taxon>Bacillati</taxon>
        <taxon>Bacillota</taxon>
        <taxon>Clostridia</taxon>
        <taxon>Eubacteriales</taxon>
        <taxon>Clostridiaceae</taxon>
        <taxon>Clostridium</taxon>
    </lineage>
</organism>
<comment type="caution">
    <text evidence="2">The sequence shown here is derived from an EMBL/GenBank/DDBJ whole genome shotgun (WGS) entry which is preliminary data.</text>
</comment>
<feature type="region of interest" description="Disordered" evidence="1">
    <location>
        <begin position="1"/>
        <end position="45"/>
    </location>
</feature>
<evidence type="ECO:0008006" key="4">
    <source>
        <dbReference type="Google" id="ProtNLM"/>
    </source>
</evidence>
<dbReference type="RefSeq" id="WP_167514403.1">
    <property type="nucleotide sequence ID" value="NZ_BJLA01000024.1"/>
</dbReference>